<keyword evidence="2" id="KW-1185">Reference proteome</keyword>
<protein>
    <submittedName>
        <fullName evidence="3">Uncharacterized protein</fullName>
    </submittedName>
</protein>
<dbReference type="Proteomes" id="UP000887565">
    <property type="component" value="Unplaced"/>
</dbReference>
<reference evidence="3" key="1">
    <citation type="submission" date="2022-11" db="UniProtKB">
        <authorList>
            <consortium name="WormBaseParasite"/>
        </authorList>
    </citation>
    <scope>IDENTIFICATION</scope>
</reference>
<evidence type="ECO:0000313" key="2">
    <source>
        <dbReference type="Proteomes" id="UP000887565"/>
    </source>
</evidence>
<accession>A0A915HNF6</accession>
<name>A0A915HNF6_ROMCU</name>
<keyword evidence="1" id="KW-1133">Transmembrane helix</keyword>
<keyword evidence="1" id="KW-0472">Membrane</keyword>
<dbReference type="WBParaSite" id="nRc.2.0.1.t03239-RA">
    <property type="protein sequence ID" value="nRc.2.0.1.t03239-RA"/>
    <property type="gene ID" value="nRc.2.0.1.g03239"/>
</dbReference>
<proteinExistence type="predicted"/>
<dbReference type="AlphaFoldDB" id="A0A915HNF6"/>
<keyword evidence="1" id="KW-0812">Transmembrane</keyword>
<evidence type="ECO:0000313" key="3">
    <source>
        <dbReference type="WBParaSite" id="nRc.2.0.1.t03239-RA"/>
    </source>
</evidence>
<evidence type="ECO:0000256" key="1">
    <source>
        <dbReference type="SAM" id="Phobius"/>
    </source>
</evidence>
<organism evidence="2 3">
    <name type="scientific">Romanomermis culicivorax</name>
    <name type="common">Nematode worm</name>
    <dbReference type="NCBI Taxonomy" id="13658"/>
    <lineage>
        <taxon>Eukaryota</taxon>
        <taxon>Metazoa</taxon>
        <taxon>Ecdysozoa</taxon>
        <taxon>Nematoda</taxon>
        <taxon>Enoplea</taxon>
        <taxon>Dorylaimia</taxon>
        <taxon>Mermithida</taxon>
        <taxon>Mermithoidea</taxon>
        <taxon>Mermithidae</taxon>
        <taxon>Romanomermis</taxon>
    </lineage>
</organism>
<feature type="transmembrane region" description="Helical" evidence="1">
    <location>
        <begin position="32"/>
        <end position="58"/>
    </location>
</feature>
<sequence>MHRRYEFPFLQEYQQYDSRYHSVDTASMGATILGICGVIFALVGVLEIWFFLVVLGAFRYLRDKEMAGFQGNPMVQYGGGTGDA</sequence>